<reference evidence="1 2" key="1">
    <citation type="submission" date="2021-06" db="EMBL/GenBank/DDBJ databases">
        <title>Bacillus sp. RD4P76, an endophyte from a halophyte.</title>
        <authorList>
            <person name="Sun J.-Q."/>
        </authorList>
    </citation>
    <scope>NUCLEOTIDE SEQUENCE [LARGE SCALE GENOMIC DNA]</scope>
    <source>
        <strain evidence="1 2">JCM 17098</strain>
    </source>
</reference>
<dbReference type="Gene3D" id="3.90.75.20">
    <property type="match status" value="1"/>
</dbReference>
<accession>A0ABS6K2H7</accession>
<dbReference type="Proteomes" id="UP000790580">
    <property type="component" value="Unassembled WGS sequence"/>
</dbReference>
<evidence type="ECO:0008006" key="3">
    <source>
        <dbReference type="Google" id="ProtNLM"/>
    </source>
</evidence>
<comment type="caution">
    <text evidence="1">The sequence shown here is derived from an EMBL/GenBank/DDBJ whole genome shotgun (WGS) entry which is preliminary data.</text>
</comment>
<dbReference type="RefSeq" id="WP_088074914.1">
    <property type="nucleotide sequence ID" value="NZ_JAHQCR010000088.1"/>
</dbReference>
<dbReference type="EMBL" id="JAHQCR010000088">
    <property type="protein sequence ID" value="MBU9724140.1"/>
    <property type="molecule type" value="Genomic_DNA"/>
</dbReference>
<name>A0ABS6K2H7_9BACI</name>
<dbReference type="InterPro" id="IPR044925">
    <property type="entry name" value="His-Me_finger_sf"/>
</dbReference>
<evidence type="ECO:0000313" key="2">
    <source>
        <dbReference type="Proteomes" id="UP000790580"/>
    </source>
</evidence>
<gene>
    <name evidence="1" type="ORF">KS407_22200</name>
</gene>
<protein>
    <recommendedName>
        <fullName evidence="3">HNH endonuclease</fullName>
    </recommendedName>
</protein>
<proteinExistence type="predicted"/>
<evidence type="ECO:0000313" key="1">
    <source>
        <dbReference type="EMBL" id="MBU9724140.1"/>
    </source>
</evidence>
<dbReference type="SUPFAM" id="SSF54060">
    <property type="entry name" value="His-Me finger endonucleases"/>
    <property type="match status" value="1"/>
</dbReference>
<sequence>MKEILESTLPLPEFDKHYRIDIELGRIYSLLSGKWLGQKAKGIRKNGYLMTTLKRNDGARVGMYIHEAVYSAWKQEPKSSWRENSYTTDREGNLIPFPLTINHKDRDKLNNNYNNLEKIIHKEQFTPDVVEDIKSKKRRLTKDEVIMIRQEFAEWEDGKTNFCLMMKDRLGVSFNTIESVINYKSHKNVRLEGDE</sequence>
<organism evidence="1 2">
    <name type="scientific">Evansella alkalicola</name>
    <dbReference type="NCBI Taxonomy" id="745819"/>
    <lineage>
        <taxon>Bacteria</taxon>
        <taxon>Bacillati</taxon>
        <taxon>Bacillota</taxon>
        <taxon>Bacilli</taxon>
        <taxon>Bacillales</taxon>
        <taxon>Bacillaceae</taxon>
        <taxon>Evansella</taxon>
    </lineage>
</organism>
<keyword evidence="2" id="KW-1185">Reference proteome</keyword>